<gene>
    <name evidence="11" type="ORF">EJ04DRAFT_253999</name>
</gene>
<evidence type="ECO:0000256" key="7">
    <source>
        <dbReference type="ARBA" id="ARBA00081811"/>
    </source>
</evidence>
<dbReference type="Pfam" id="PF00806">
    <property type="entry name" value="PUF"/>
    <property type="match status" value="8"/>
</dbReference>
<feature type="compositionally biased region" description="Polar residues" evidence="9">
    <location>
        <begin position="96"/>
        <end position="108"/>
    </location>
</feature>
<dbReference type="Proteomes" id="UP000799444">
    <property type="component" value="Unassembled WGS sequence"/>
</dbReference>
<feature type="repeat" description="Pumilio" evidence="8">
    <location>
        <begin position="588"/>
        <end position="623"/>
    </location>
</feature>
<feature type="repeat" description="Pumilio" evidence="8">
    <location>
        <begin position="696"/>
        <end position="731"/>
    </location>
</feature>
<comment type="subcellular location">
    <subcellularLocation>
        <location evidence="1">Cytoplasm</location>
    </subcellularLocation>
</comment>
<feature type="repeat" description="Pumilio" evidence="8">
    <location>
        <begin position="732"/>
        <end position="767"/>
    </location>
</feature>
<dbReference type="Gene3D" id="1.25.10.10">
    <property type="entry name" value="Leucine-rich Repeat Variant"/>
    <property type="match status" value="1"/>
</dbReference>
<dbReference type="GO" id="GO:0003730">
    <property type="term" value="F:mRNA 3'-UTR binding"/>
    <property type="evidence" value="ECO:0007669"/>
    <property type="project" value="TreeGrafter"/>
</dbReference>
<evidence type="ECO:0000256" key="1">
    <source>
        <dbReference type="ARBA" id="ARBA00004496"/>
    </source>
</evidence>
<feature type="compositionally biased region" description="Polar residues" evidence="9">
    <location>
        <begin position="200"/>
        <end position="211"/>
    </location>
</feature>
<dbReference type="PANTHER" id="PTHR12537:SF12">
    <property type="entry name" value="MATERNAL PROTEIN PUMILIO"/>
    <property type="match status" value="1"/>
</dbReference>
<organism evidence="11 12">
    <name type="scientific">Polyplosphaeria fusca</name>
    <dbReference type="NCBI Taxonomy" id="682080"/>
    <lineage>
        <taxon>Eukaryota</taxon>
        <taxon>Fungi</taxon>
        <taxon>Dikarya</taxon>
        <taxon>Ascomycota</taxon>
        <taxon>Pezizomycotina</taxon>
        <taxon>Dothideomycetes</taxon>
        <taxon>Pleosporomycetidae</taxon>
        <taxon>Pleosporales</taxon>
        <taxon>Tetraplosphaeriaceae</taxon>
        <taxon>Polyplosphaeria</taxon>
    </lineage>
</organism>
<dbReference type="InterPro" id="IPR011989">
    <property type="entry name" value="ARM-like"/>
</dbReference>
<dbReference type="InterPro" id="IPR016024">
    <property type="entry name" value="ARM-type_fold"/>
</dbReference>
<protein>
    <recommendedName>
        <fullName evidence="7">Pumilio homology domain family member 3</fullName>
    </recommendedName>
</protein>
<keyword evidence="3" id="KW-0677">Repeat</keyword>
<evidence type="ECO:0000313" key="11">
    <source>
        <dbReference type="EMBL" id="KAF2734006.1"/>
    </source>
</evidence>
<feature type="repeat" description="Pumilio" evidence="8">
    <location>
        <begin position="810"/>
        <end position="846"/>
    </location>
</feature>
<evidence type="ECO:0000259" key="10">
    <source>
        <dbReference type="PROSITE" id="PS50303"/>
    </source>
</evidence>
<dbReference type="FunFam" id="1.25.10.10:FF:000004">
    <property type="entry name" value="Pumilio homolog 1 isoform 2"/>
    <property type="match status" value="1"/>
</dbReference>
<dbReference type="GO" id="GO:0005737">
    <property type="term" value="C:cytoplasm"/>
    <property type="evidence" value="ECO:0007669"/>
    <property type="project" value="UniProtKB-SubCell"/>
</dbReference>
<feature type="repeat" description="Pumilio" evidence="8">
    <location>
        <begin position="660"/>
        <end position="695"/>
    </location>
</feature>
<feature type="region of interest" description="Disordered" evidence="9">
    <location>
        <begin position="1"/>
        <end position="46"/>
    </location>
</feature>
<accession>A0A9P4QZN5</accession>
<evidence type="ECO:0000256" key="8">
    <source>
        <dbReference type="PROSITE-ProRule" id="PRU00317"/>
    </source>
</evidence>
<keyword evidence="12" id="KW-1185">Reference proteome</keyword>
<feature type="repeat" description="Pumilio" evidence="8">
    <location>
        <begin position="552"/>
        <end position="587"/>
    </location>
</feature>
<feature type="compositionally biased region" description="Polar residues" evidence="9">
    <location>
        <begin position="243"/>
        <end position="253"/>
    </location>
</feature>
<evidence type="ECO:0000256" key="2">
    <source>
        <dbReference type="ARBA" id="ARBA00022490"/>
    </source>
</evidence>
<name>A0A9P4QZN5_9PLEO</name>
<evidence type="ECO:0000313" key="12">
    <source>
        <dbReference type="Proteomes" id="UP000799444"/>
    </source>
</evidence>
<evidence type="ECO:0000256" key="9">
    <source>
        <dbReference type="SAM" id="MobiDB-lite"/>
    </source>
</evidence>
<feature type="region of interest" description="Disordered" evidence="9">
    <location>
        <begin position="196"/>
        <end position="261"/>
    </location>
</feature>
<dbReference type="SUPFAM" id="SSF48371">
    <property type="entry name" value="ARM repeat"/>
    <property type="match status" value="1"/>
</dbReference>
<evidence type="ECO:0000256" key="5">
    <source>
        <dbReference type="ARBA" id="ARBA00024893"/>
    </source>
</evidence>
<evidence type="ECO:0000256" key="4">
    <source>
        <dbReference type="ARBA" id="ARBA00022884"/>
    </source>
</evidence>
<feature type="region of interest" description="Disordered" evidence="9">
    <location>
        <begin position="87"/>
        <end position="108"/>
    </location>
</feature>
<feature type="domain" description="PUM-HD" evidence="10">
    <location>
        <begin position="531"/>
        <end position="872"/>
    </location>
</feature>
<dbReference type="InterPro" id="IPR033133">
    <property type="entry name" value="PUM-HD"/>
</dbReference>
<dbReference type="EMBL" id="ML996153">
    <property type="protein sequence ID" value="KAF2734006.1"/>
    <property type="molecule type" value="Genomic_DNA"/>
</dbReference>
<dbReference type="SMART" id="SM00025">
    <property type="entry name" value="Pumilio"/>
    <property type="match status" value="8"/>
</dbReference>
<sequence>MDPGSSVVGRNLSGMPNNARSREFGGGPSLNGASVDRPSQGALSQGFANSGWASIWGNGSTFGSALGATARDSSRARENGAYMSAAADPIEGKTGSGSLVASSESDVWGNTRSPWGDHSSTTMPHARSQGVSPARKSSIAQVHSQHQYVDTTPSAYLPNSRTTALGQGPVAKPVTKSLLDPTTTNFGPLRQSEHFAGFGFNQSDSNQQQRYEASVGSWPDASSVHSPNDDRRSVTASEYFGPSSATQSRSGSLPPSRHGAEPLQYAQNSDAYARFSQPGAFQRASFSHANGRAYQERSGSIQSESLMLGRLSLDQEQEPSMLVHKPSVSMNGPPSTFTPASDSTYPRDTLLEMNALTRVGEGNYGHAAGHFTPEIYANSHVHDPSIQLRAFQFDSQSAPNGTVRQSPFLSQTHTPPVYDHLYPSRIGSLSDATNIALVQSKLQGYQLQQERRNYINPNQLHHGHFQHMIAANHASQLRNPYNYTYTMPNALHMNMLPPNLAGQTMQNIPAMMPMTEPPKGPREHGTPDVGTMSMALWEFKQQSKTKRFDLKDIYTHVVEFSGDQHGSRYIQQKLETANSDEKAKVFEELKKDAMQLMQDVFGNYVIQKFFEHGDQTQKRLLADRMKGQVLSLSLQMYGCRVVQKALEHILTDQQALLVKELEKNVLECVKDQNGNHVIQKAIERVPQKHIEFIIQAFKGHVGPLAVHPYGCRVIQRMLEYCDLSTKTFILQELHAEGSKLISDQYGNYVVQHMIDHGATEDHAKVFTLVKKDLLQFSKHKFASNVVERCLTHGTFEQRREVMLRVTAKSERGDSVLLTLIKDQYGNYVIQKLLELLSDQDYDEMVDLLKPEMDKAKRCATGKQVIAVGFLLVLG</sequence>
<evidence type="ECO:0000256" key="6">
    <source>
        <dbReference type="ARBA" id="ARBA00060736"/>
    </source>
</evidence>
<dbReference type="InterPro" id="IPR001313">
    <property type="entry name" value="Pumilio_RNA-bd_rpt"/>
</dbReference>
<evidence type="ECO:0000256" key="3">
    <source>
        <dbReference type="ARBA" id="ARBA00022737"/>
    </source>
</evidence>
<dbReference type="OrthoDB" id="668540at2759"/>
<feature type="compositionally biased region" description="Polar residues" evidence="9">
    <location>
        <begin position="328"/>
        <end position="345"/>
    </location>
</feature>
<comment type="function">
    <text evidence="5">RNA-binding nucleolar protein required for pre-rRNA processing. Involved in production of 18S rRNA and assembly of small ribosomal subunit.</text>
</comment>
<dbReference type="PANTHER" id="PTHR12537">
    <property type="entry name" value="RNA BINDING PROTEIN PUMILIO-RELATED"/>
    <property type="match status" value="1"/>
</dbReference>
<feature type="region of interest" description="Disordered" evidence="9">
    <location>
        <begin position="324"/>
        <end position="345"/>
    </location>
</feature>
<keyword evidence="4" id="KW-0694">RNA-binding</keyword>
<comment type="caution">
    <text evidence="11">The sequence shown here is derived from an EMBL/GenBank/DDBJ whole genome shotgun (WGS) entry which is preliminary data.</text>
</comment>
<keyword evidence="2" id="KW-0963">Cytoplasm</keyword>
<feature type="repeat" description="Pumilio" evidence="8">
    <location>
        <begin position="624"/>
        <end position="659"/>
    </location>
</feature>
<feature type="repeat" description="Pumilio" evidence="8">
    <location>
        <begin position="768"/>
        <end position="804"/>
    </location>
</feature>
<comment type="similarity">
    <text evidence="6">Belongs to the PUF3 family.</text>
</comment>
<reference evidence="11" key="1">
    <citation type="journal article" date="2020" name="Stud. Mycol.">
        <title>101 Dothideomycetes genomes: a test case for predicting lifestyles and emergence of pathogens.</title>
        <authorList>
            <person name="Haridas S."/>
            <person name="Albert R."/>
            <person name="Binder M."/>
            <person name="Bloem J."/>
            <person name="Labutti K."/>
            <person name="Salamov A."/>
            <person name="Andreopoulos B."/>
            <person name="Baker S."/>
            <person name="Barry K."/>
            <person name="Bills G."/>
            <person name="Bluhm B."/>
            <person name="Cannon C."/>
            <person name="Castanera R."/>
            <person name="Culley D."/>
            <person name="Daum C."/>
            <person name="Ezra D."/>
            <person name="Gonzalez J."/>
            <person name="Henrissat B."/>
            <person name="Kuo A."/>
            <person name="Liang C."/>
            <person name="Lipzen A."/>
            <person name="Lutzoni F."/>
            <person name="Magnuson J."/>
            <person name="Mondo S."/>
            <person name="Nolan M."/>
            <person name="Ohm R."/>
            <person name="Pangilinan J."/>
            <person name="Park H.-J."/>
            <person name="Ramirez L."/>
            <person name="Alfaro M."/>
            <person name="Sun H."/>
            <person name="Tritt A."/>
            <person name="Yoshinaga Y."/>
            <person name="Zwiers L.-H."/>
            <person name="Turgeon B."/>
            <person name="Goodwin S."/>
            <person name="Spatafora J."/>
            <person name="Crous P."/>
            <person name="Grigoriev I."/>
        </authorList>
    </citation>
    <scope>NUCLEOTIDE SEQUENCE</scope>
    <source>
        <strain evidence="11">CBS 125425</strain>
    </source>
</reference>
<dbReference type="AlphaFoldDB" id="A0A9P4QZN5"/>
<dbReference type="CDD" id="cd07920">
    <property type="entry name" value="Pumilio"/>
    <property type="match status" value="1"/>
</dbReference>
<dbReference type="PROSITE" id="PS50303">
    <property type="entry name" value="PUM_HD"/>
    <property type="match status" value="1"/>
</dbReference>
<dbReference type="PROSITE" id="PS50302">
    <property type="entry name" value="PUM"/>
    <property type="match status" value="8"/>
</dbReference>
<proteinExistence type="inferred from homology"/>
<dbReference type="GO" id="GO:0000288">
    <property type="term" value="P:nuclear-transcribed mRNA catabolic process, deadenylation-dependent decay"/>
    <property type="evidence" value="ECO:0007669"/>
    <property type="project" value="TreeGrafter"/>
</dbReference>
<dbReference type="InterPro" id="IPR033712">
    <property type="entry name" value="Pumilio_RNA-bd"/>
</dbReference>